<proteinExistence type="predicted"/>
<keyword evidence="3" id="KW-1185">Reference proteome</keyword>
<evidence type="ECO:0000259" key="1">
    <source>
        <dbReference type="Pfam" id="PF02861"/>
    </source>
</evidence>
<dbReference type="SUPFAM" id="SSF81923">
    <property type="entry name" value="Double Clp-N motif"/>
    <property type="match status" value="1"/>
</dbReference>
<dbReference type="InterPro" id="IPR004176">
    <property type="entry name" value="Clp_R_N"/>
</dbReference>
<evidence type="ECO:0000313" key="2">
    <source>
        <dbReference type="EMBL" id="PZG43090.1"/>
    </source>
</evidence>
<reference evidence="2 3" key="1">
    <citation type="submission" date="2018-01" db="EMBL/GenBank/DDBJ databases">
        <title>Draft genome sequence of Sphaerisporangium sp. 7K107.</title>
        <authorList>
            <person name="Sahin N."/>
            <person name="Saygin H."/>
            <person name="Ay H."/>
        </authorList>
    </citation>
    <scope>NUCLEOTIDE SEQUENCE [LARGE SCALE GENOMIC DNA]</scope>
    <source>
        <strain evidence="2 3">7K107</strain>
    </source>
</reference>
<evidence type="ECO:0000313" key="3">
    <source>
        <dbReference type="Proteomes" id="UP000248544"/>
    </source>
</evidence>
<feature type="domain" description="Clp R" evidence="1">
    <location>
        <begin position="11"/>
        <end position="59"/>
    </location>
</feature>
<dbReference type="Gene3D" id="1.10.1780.10">
    <property type="entry name" value="Clp, N-terminal domain"/>
    <property type="match status" value="1"/>
</dbReference>
<sequence>MLGRSKSPFAVVVDAALEEARRRGDRRLSTEHLLLGLLHEPGAARAFGVDLATARAGLDDLDRVALRALGIEVGDLGELLDHPPAPPRHPPLRPSSITSTARDALRQAVNATTVRTRRTAPGHLLLALLSCEPPDPAAELIGRLDVDRAAVRERVSAAG</sequence>
<gene>
    <name evidence="2" type="ORF">C1I98_18940</name>
</gene>
<accession>A0A2W2GZJ2</accession>
<name>A0A2W2GZJ2_9ACTN</name>
<dbReference type="InterPro" id="IPR036628">
    <property type="entry name" value="Clp_N_dom_sf"/>
</dbReference>
<dbReference type="EMBL" id="POUA01000143">
    <property type="protein sequence ID" value="PZG43090.1"/>
    <property type="molecule type" value="Genomic_DNA"/>
</dbReference>
<organism evidence="2 3">
    <name type="scientific">Spongiactinospora gelatinilytica</name>
    <dbReference type="NCBI Taxonomy" id="2666298"/>
    <lineage>
        <taxon>Bacteria</taxon>
        <taxon>Bacillati</taxon>
        <taxon>Actinomycetota</taxon>
        <taxon>Actinomycetes</taxon>
        <taxon>Streptosporangiales</taxon>
        <taxon>Streptosporangiaceae</taxon>
        <taxon>Spongiactinospora</taxon>
    </lineage>
</organism>
<protein>
    <recommendedName>
        <fullName evidence="1">Clp R domain-containing protein</fullName>
    </recommendedName>
</protein>
<dbReference type="Proteomes" id="UP000248544">
    <property type="component" value="Unassembled WGS sequence"/>
</dbReference>
<dbReference type="Pfam" id="PF02861">
    <property type="entry name" value="Clp_N"/>
    <property type="match status" value="1"/>
</dbReference>
<dbReference type="AlphaFoldDB" id="A0A2W2GZJ2"/>
<dbReference type="RefSeq" id="WP_111168781.1">
    <property type="nucleotide sequence ID" value="NZ_POUA01000143.1"/>
</dbReference>
<comment type="caution">
    <text evidence="2">The sequence shown here is derived from an EMBL/GenBank/DDBJ whole genome shotgun (WGS) entry which is preliminary data.</text>
</comment>